<keyword evidence="6" id="KW-0175">Coiled coil</keyword>
<dbReference type="Gramene" id="GBG67251">
    <property type="protein sequence ID" value="GBG67251"/>
    <property type="gene ID" value="CBR_g88540"/>
</dbReference>
<evidence type="ECO:0000256" key="7">
    <source>
        <dbReference type="ARBA" id="ARBA00023163"/>
    </source>
</evidence>
<dbReference type="SMART" id="SM01286">
    <property type="entry name" value="SPT16"/>
    <property type="match status" value="1"/>
</dbReference>
<dbReference type="OrthoDB" id="10251642at2759"/>
<comment type="function">
    <text evidence="10">Component of the FACT complex, a general chromatin factor that acts to reorganize nucleosomes. The FACT complex is involved in multiple processes that require DNA as a template such as mRNA elongation, DNA replication and DNA repair. During transcription elongation the FACT complex acts as a histone chaperone that both destabilizes and restores nucleosomal structure. It facilitates the passage of RNA polymerase II and transcription by promoting the dissociation of one histone H2A-H2B dimer from the nucleosome, then subsequently promotes the reestablishment of the nucleosome following the passage of RNA polymerase II.</text>
</comment>
<reference evidence="14 15" key="1">
    <citation type="journal article" date="2018" name="Cell">
        <title>The Chara Genome: Secondary Complexity and Implications for Plant Terrestrialization.</title>
        <authorList>
            <person name="Nishiyama T."/>
            <person name="Sakayama H."/>
            <person name="Vries J.D."/>
            <person name="Buschmann H."/>
            <person name="Saint-Marcoux D."/>
            <person name="Ullrich K.K."/>
            <person name="Haas F.B."/>
            <person name="Vanderstraeten L."/>
            <person name="Becker D."/>
            <person name="Lang D."/>
            <person name="Vosolsobe S."/>
            <person name="Rombauts S."/>
            <person name="Wilhelmsson P.K.I."/>
            <person name="Janitza P."/>
            <person name="Kern R."/>
            <person name="Heyl A."/>
            <person name="Rumpler F."/>
            <person name="Villalobos L.I.A.C."/>
            <person name="Clay J.M."/>
            <person name="Skokan R."/>
            <person name="Toyoda A."/>
            <person name="Suzuki Y."/>
            <person name="Kagoshima H."/>
            <person name="Schijlen E."/>
            <person name="Tajeshwar N."/>
            <person name="Catarino B."/>
            <person name="Hetherington A.J."/>
            <person name="Saltykova A."/>
            <person name="Bonnot C."/>
            <person name="Breuninger H."/>
            <person name="Symeonidi A."/>
            <person name="Radhakrishnan G.V."/>
            <person name="Van Nieuwerburgh F."/>
            <person name="Deforce D."/>
            <person name="Chang C."/>
            <person name="Karol K.G."/>
            <person name="Hedrich R."/>
            <person name="Ulvskov P."/>
            <person name="Glockner G."/>
            <person name="Delwiche C.F."/>
            <person name="Petrasek J."/>
            <person name="Van de Peer Y."/>
            <person name="Friml J."/>
            <person name="Beilby M."/>
            <person name="Dolan L."/>
            <person name="Kohara Y."/>
            <person name="Sugano S."/>
            <person name="Fujiyama A."/>
            <person name="Delaux P.-M."/>
            <person name="Quint M."/>
            <person name="TheiBen G."/>
            <person name="Hagemann M."/>
            <person name="Harholt J."/>
            <person name="Dunand C."/>
            <person name="Zachgo S."/>
            <person name="Langdale J."/>
            <person name="Maumus F."/>
            <person name="Straeten D.V.D."/>
            <person name="Gould S.B."/>
            <person name="Rensing S.A."/>
        </authorList>
    </citation>
    <scope>NUCLEOTIDE SEQUENCE [LARGE SCALE GENOMIC DNA]</scope>
    <source>
        <strain evidence="14 15">S276</strain>
    </source>
</reference>
<keyword evidence="8 10" id="KW-0234">DNA repair</keyword>
<feature type="region of interest" description="Disordered" evidence="11">
    <location>
        <begin position="268"/>
        <end position="331"/>
    </location>
</feature>
<dbReference type="Gene3D" id="2.30.29.210">
    <property type="entry name" value="FACT complex subunit Spt16p/Cdc68p"/>
    <property type="match status" value="1"/>
</dbReference>
<keyword evidence="9 10" id="KW-0539">Nucleus</keyword>
<dbReference type="GO" id="GO:0006260">
    <property type="term" value="P:DNA replication"/>
    <property type="evidence" value="ECO:0007669"/>
    <property type="project" value="UniProtKB-KW"/>
</dbReference>
<evidence type="ECO:0000256" key="6">
    <source>
        <dbReference type="ARBA" id="ARBA00023054"/>
    </source>
</evidence>
<feature type="domain" description="FACT complex subunit SPT16 middle" evidence="12">
    <location>
        <begin position="371"/>
        <end position="524"/>
    </location>
</feature>
<keyword evidence="2 10" id="KW-0158">Chromosome</keyword>
<feature type="region of interest" description="Disordered" evidence="11">
    <location>
        <begin position="774"/>
        <end position="878"/>
    </location>
</feature>
<keyword evidence="3 10" id="KW-0235">DNA replication</keyword>
<evidence type="ECO:0000256" key="8">
    <source>
        <dbReference type="ARBA" id="ARBA00023204"/>
    </source>
</evidence>
<dbReference type="PANTHER" id="PTHR13980">
    <property type="entry name" value="CDC68 RELATED"/>
    <property type="match status" value="1"/>
</dbReference>
<comment type="caution">
    <text evidence="14">The sequence shown here is derived from an EMBL/GenBank/DDBJ whole genome shotgun (WGS) entry which is preliminary data.</text>
</comment>
<evidence type="ECO:0000256" key="4">
    <source>
        <dbReference type="ARBA" id="ARBA00022763"/>
    </source>
</evidence>
<keyword evidence="15" id="KW-1185">Reference proteome</keyword>
<dbReference type="InterPro" id="IPR040258">
    <property type="entry name" value="Spt16"/>
</dbReference>
<dbReference type="Pfam" id="PF00557">
    <property type="entry name" value="Peptidase_M24"/>
    <property type="match status" value="1"/>
</dbReference>
<keyword evidence="5 10" id="KW-0805">Transcription regulation</keyword>
<dbReference type="InterPro" id="IPR036005">
    <property type="entry name" value="Creatinase/aminopeptidase-like"/>
</dbReference>
<dbReference type="InterPro" id="IPR013719">
    <property type="entry name" value="RTT106/SPT16-like_middle_dom"/>
</dbReference>
<dbReference type="InterPro" id="IPR056595">
    <property type="entry name" value="Fact-SPT16_PH"/>
</dbReference>
<dbReference type="GO" id="GO:0035101">
    <property type="term" value="C:FACT complex"/>
    <property type="evidence" value="ECO:0007669"/>
    <property type="project" value="UniProtKB-UniRule"/>
</dbReference>
<evidence type="ECO:0000256" key="1">
    <source>
        <dbReference type="ARBA" id="ARBA00010779"/>
    </source>
</evidence>
<dbReference type="GO" id="GO:0006281">
    <property type="term" value="P:DNA repair"/>
    <property type="evidence" value="ECO:0007669"/>
    <property type="project" value="UniProtKB-UniRule"/>
</dbReference>
<dbReference type="GO" id="GO:0031491">
    <property type="term" value="F:nucleosome binding"/>
    <property type="evidence" value="ECO:0007669"/>
    <property type="project" value="TreeGrafter"/>
</dbReference>
<dbReference type="Pfam" id="PF08512">
    <property type="entry name" value="Rttp106-like_middle"/>
    <property type="match status" value="1"/>
</dbReference>
<keyword evidence="4 10" id="KW-0227">DNA damage</keyword>
<feature type="region of interest" description="Disordered" evidence="11">
    <location>
        <begin position="590"/>
        <end position="613"/>
    </location>
</feature>
<dbReference type="AlphaFoldDB" id="A0A388KB53"/>
<dbReference type="FunFam" id="2.30.29.150:FF:000004">
    <property type="entry name" value="FACT complex subunit SPT16"/>
    <property type="match status" value="1"/>
</dbReference>
<dbReference type="InterPro" id="IPR000994">
    <property type="entry name" value="Pept_M24"/>
</dbReference>
<feature type="compositionally biased region" description="Acidic residues" evidence="11">
    <location>
        <begin position="270"/>
        <end position="279"/>
    </location>
</feature>
<evidence type="ECO:0000256" key="5">
    <source>
        <dbReference type="ARBA" id="ARBA00023015"/>
    </source>
</evidence>
<dbReference type="SMART" id="SM01287">
    <property type="entry name" value="Rtt106"/>
    <property type="match status" value="1"/>
</dbReference>
<dbReference type="InterPro" id="IPR013953">
    <property type="entry name" value="FACT_SPT16_M"/>
</dbReference>
<dbReference type="FunFam" id="2.30.29.30:FF:000017">
    <property type="entry name" value="FACT complex subunit SPT16"/>
    <property type="match status" value="1"/>
</dbReference>
<proteinExistence type="inferred from homology"/>
<feature type="compositionally biased region" description="Basic and acidic residues" evidence="11">
    <location>
        <begin position="836"/>
        <end position="848"/>
    </location>
</feature>
<feature type="compositionally biased region" description="Basic and acidic residues" evidence="11">
    <location>
        <begin position="305"/>
        <end position="331"/>
    </location>
</feature>
<dbReference type="SUPFAM" id="SSF55920">
    <property type="entry name" value="Creatinase/aminopeptidase"/>
    <property type="match status" value="1"/>
</dbReference>
<feature type="domain" description="Histone chaperone RTT106/FACT complex subunit SPT16-like middle" evidence="13">
    <location>
        <begin position="650"/>
        <end position="740"/>
    </location>
</feature>
<evidence type="ECO:0000256" key="11">
    <source>
        <dbReference type="SAM" id="MobiDB-lite"/>
    </source>
</evidence>
<dbReference type="InterPro" id="IPR011993">
    <property type="entry name" value="PH-like_dom_sf"/>
</dbReference>
<comment type="subunit">
    <text evidence="10">Component of the FACT complex.</text>
</comment>
<evidence type="ECO:0000256" key="9">
    <source>
        <dbReference type="ARBA" id="ARBA00023242"/>
    </source>
</evidence>
<dbReference type="Pfam" id="PF08644">
    <property type="entry name" value="SPT16"/>
    <property type="match status" value="1"/>
</dbReference>
<comment type="subcellular location">
    <subcellularLocation>
        <location evidence="10">Nucleus</location>
    </subcellularLocation>
    <subcellularLocation>
        <location evidence="10">Chromosome</location>
    </subcellularLocation>
</comment>
<feature type="compositionally biased region" description="Low complexity" evidence="11">
    <location>
        <begin position="288"/>
        <end position="300"/>
    </location>
</feature>
<dbReference type="GO" id="GO:0006368">
    <property type="term" value="P:transcription elongation by RNA polymerase II"/>
    <property type="evidence" value="ECO:0007669"/>
    <property type="project" value="TreeGrafter"/>
</dbReference>
<evidence type="ECO:0000256" key="10">
    <source>
        <dbReference type="RuleBase" id="RU367052"/>
    </source>
</evidence>
<protein>
    <recommendedName>
        <fullName evidence="10">FACT complex subunit</fullName>
    </recommendedName>
</protein>
<dbReference type="Pfam" id="PF24824">
    <property type="entry name" value="PH_SPT16"/>
    <property type="match status" value="1"/>
</dbReference>
<evidence type="ECO:0000313" key="15">
    <source>
        <dbReference type="Proteomes" id="UP000265515"/>
    </source>
</evidence>
<dbReference type="PANTHER" id="PTHR13980:SF15">
    <property type="entry name" value="FACT COMPLEX SUBUNIT SPT16"/>
    <property type="match status" value="1"/>
</dbReference>
<sequence length="878" mass="98944">MVTVTRASTRTLQRHHPLLQDAPPGRTSPLKVERSRLLTQKRTLKVGLTSSRTEEVISEPSKFGHKFRSENVDICYPPVFQSGGIYDLRPSAQSNDDPLYYDAMAVIICALGARYLSYCSNIARTFLIDADSSQEKAYKTLLEAHQAAINALRPNVKLSAAYEAALAVFNKKAPELVPYLTRNAGTGIGIEFRESALALSPKNERTVKPGMVFNVALGLQKLANPGGKDAKTKEYSLLLSDTVVVREKDAEVATASCTKEFSDIAYSFKDDDEEDEEAAAEDKKRPTRAAPPADAPPAKAFLRSDTGEVTKEAKRKEKQAELAKQKNDETYRRLAAQASGQTVGTTAVRSTGDIQAYRRVDDIPTGKELMIEIDERNEAVLLPIYGLMVPFHISTIKSVSNQIQQDGAHAYIRINFNVPGTGFAAAYAPAQKYPDAIFLREVSFRSNDVRHSAHVVQLLKTTKRMMAQRETEKADRATLVTQEKLMLAKGRPITLPDLSIRPSFPGRGKKLPGALEGHANGFRYVAGNFKSGERLDIMYRNIKHAFFQPAQNNLITLLHFHLHHPIMVGNKKTKDVQLYTEVREGVESLDGGRRSMYDPDEIEEEQRERERRNKVNTDFQQFVRRIQELWEKDFRNLDLEFDIPFRELGFPGVSYKSTGFIMPTVNCLVELIEMPFLVITLNEVEIVNLERVGLNVRNFDMVIVFKDFKKDPAHIDAIPTSSLDTIKDWLNSMNIKYYENRLNLNWKEILRTITSDPEHFIKEGGWEFLNMDASDESASSDESSGYAPTDEEEEDSDSSEEDSEDESVVDSDEEGSDDEDSDEEEEEGLTWDELEAQAKKADRERDPSDDSDDERQRRKVKARPADGGRGPPPKRVRR</sequence>
<evidence type="ECO:0000259" key="13">
    <source>
        <dbReference type="SMART" id="SM01287"/>
    </source>
</evidence>
<evidence type="ECO:0000313" key="14">
    <source>
        <dbReference type="EMBL" id="GBG67251.1"/>
    </source>
</evidence>
<accession>A0A388KB53</accession>
<dbReference type="Gene3D" id="2.30.29.30">
    <property type="entry name" value="Pleckstrin-homology domain (PH domain)/Phosphotyrosine-binding domain (PTB)"/>
    <property type="match status" value="1"/>
</dbReference>
<keyword evidence="7 10" id="KW-0804">Transcription</keyword>
<comment type="similarity">
    <text evidence="1 10">Belongs to the peptidase M24 family. SPT16 subfamily.</text>
</comment>
<organism evidence="14 15">
    <name type="scientific">Chara braunii</name>
    <name type="common">Braun's stonewort</name>
    <dbReference type="NCBI Taxonomy" id="69332"/>
    <lineage>
        <taxon>Eukaryota</taxon>
        <taxon>Viridiplantae</taxon>
        <taxon>Streptophyta</taxon>
        <taxon>Charophyceae</taxon>
        <taxon>Charales</taxon>
        <taxon>Characeae</taxon>
        <taxon>Chara</taxon>
    </lineage>
</organism>
<dbReference type="Gene3D" id="3.90.230.10">
    <property type="entry name" value="Creatinase/methionine aminopeptidase superfamily"/>
    <property type="match status" value="1"/>
</dbReference>
<dbReference type="Pfam" id="PF21091">
    <property type="entry name" value="SPT16_C"/>
    <property type="match status" value="1"/>
</dbReference>
<dbReference type="Gene3D" id="2.30.29.150">
    <property type="match status" value="1"/>
</dbReference>
<dbReference type="STRING" id="69332.A0A388KB53"/>
<feature type="compositionally biased region" description="Polar residues" evidence="11">
    <location>
        <begin position="1"/>
        <end position="11"/>
    </location>
</feature>
<dbReference type="OMA" id="MECESKK"/>
<feature type="region of interest" description="Disordered" evidence="11">
    <location>
        <begin position="1"/>
        <end position="30"/>
    </location>
</feature>
<gene>
    <name evidence="14" type="ORF">CBR_g88540</name>
</gene>
<dbReference type="EMBL" id="BFEA01000085">
    <property type="protein sequence ID" value="GBG67251.1"/>
    <property type="molecule type" value="Genomic_DNA"/>
</dbReference>
<feature type="compositionally biased region" description="Acidic residues" evidence="11">
    <location>
        <begin position="789"/>
        <end position="835"/>
    </location>
</feature>
<dbReference type="Proteomes" id="UP000265515">
    <property type="component" value="Unassembled WGS sequence"/>
</dbReference>
<evidence type="ECO:0000259" key="12">
    <source>
        <dbReference type="SMART" id="SM01286"/>
    </source>
</evidence>
<dbReference type="FunFam" id="3.90.230.10:FF:000005">
    <property type="entry name" value="FACT complex subunit spt16"/>
    <property type="match status" value="1"/>
</dbReference>
<name>A0A388KB53_CHABU</name>
<dbReference type="InterPro" id="IPR048969">
    <property type="entry name" value="FACT_SPT16_C"/>
</dbReference>
<evidence type="ECO:0000256" key="2">
    <source>
        <dbReference type="ARBA" id="ARBA00022454"/>
    </source>
</evidence>
<evidence type="ECO:0000256" key="3">
    <source>
        <dbReference type="ARBA" id="ARBA00022705"/>
    </source>
</evidence>